<dbReference type="GO" id="GO:0016791">
    <property type="term" value="F:phosphatase activity"/>
    <property type="evidence" value="ECO:0007669"/>
    <property type="project" value="TreeGrafter"/>
</dbReference>
<evidence type="ECO:0000313" key="4">
    <source>
        <dbReference type="EMBL" id="SFD62201.1"/>
    </source>
</evidence>
<dbReference type="Gene3D" id="3.60.40.10">
    <property type="entry name" value="PPM-type phosphatase domain"/>
    <property type="match status" value="1"/>
</dbReference>
<dbReference type="InterPro" id="IPR036457">
    <property type="entry name" value="PPM-type-like_dom_sf"/>
</dbReference>
<keyword evidence="2" id="KW-1133">Transmembrane helix</keyword>
<keyword evidence="1" id="KW-0378">Hydrolase</keyword>
<protein>
    <submittedName>
        <fullName evidence="4">Serine phosphatase RsbU, regulator of sigma subunit</fullName>
    </submittedName>
</protein>
<dbReference type="PANTHER" id="PTHR43156:SF2">
    <property type="entry name" value="STAGE II SPORULATION PROTEIN E"/>
    <property type="match status" value="1"/>
</dbReference>
<keyword evidence="2" id="KW-0812">Transmembrane</keyword>
<dbReference type="AlphaFoldDB" id="A0A1I1TU78"/>
<accession>A0A1I1TU78</accession>
<dbReference type="Pfam" id="PF07228">
    <property type="entry name" value="SpoIIE"/>
    <property type="match status" value="1"/>
</dbReference>
<sequence>MAGAALDIATPDHLTFTPFFAAAPMTAAAVRSFRGTLFVGIVSTLAMAVLLIVWDRLPAEQEMLATATVGTVSVLALFTNLLVTERTRQAASARAVAEAVQHAVVPDPPARAGPLAIAARYRAAENDALIGGDLYAVVRNRHGVRLMVGDVRGKGLGATETVAVLLGTFHEAADEAADLPELEQRLESTLSREHGRRPTLDGLEGFVTGVLAELPTAGDGPLRVLNRGHPPPLLLTPGGEVRVLRPSAETPPFGLGDLAVAPARADPVDFPPDATLLLYTDGLSETRNAEGRFYDPAEALRGKAFPGPEELLDWLLADTRRYAGGGAPDDMALLAVRHDPGPV</sequence>
<evidence type="ECO:0000256" key="1">
    <source>
        <dbReference type="ARBA" id="ARBA00022801"/>
    </source>
</evidence>
<dbReference type="PANTHER" id="PTHR43156">
    <property type="entry name" value="STAGE II SPORULATION PROTEIN E-RELATED"/>
    <property type="match status" value="1"/>
</dbReference>
<name>A0A1I1TU78_9ACTN</name>
<dbReference type="EMBL" id="FOLM01000021">
    <property type="protein sequence ID" value="SFD62201.1"/>
    <property type="molecule type" value="Genomic_DNA"/>
</dbReference>
<keyword evidence="5" id="KW-1185">Reference proteome</keyword>
<proteinExistence type="predicted"/>
<evidence type="ECO:0000259" key="3">
    <source>
        <dbReference type="SMART" id="SM00331"/>
    </source>
</evidence>
<evidence type="ECO:0000313" key="5">
    <source>
        <dbReference type="Proteomes" id="UP000199207"/>
    </source>
</evidence>
<gene>
    <name evidence="4" type="ORF">SAMN05421773_12140</name>
</gene>
<feature type="transmembrane region" description="Helical" evidence="2">
    <location>
        <begin position="63"/>
        <end position="83"/>
    </location>
</feature>
<dbReference type="Proteomes" id="UP000199207">
    <property type="component" value="Unassembled WGS sequence"/>
</dbReference>
<dbReference type="SMART" id="SM00331">
    <property type="entry name" value="PP2C_SIG"/>
    <property type="match status" value="1"/>
</dbReference>
<feature type="domain" description="PPM-type phosphatase" evidence="3">
    <location>
        <begin position="115"/>
        <end position="338"/>
    </location>
</feature>
<feature type="transmembrane region" description="Helical" evidence="2">
    <location>
        <begin position="35"/>
        <end position="57"/>
    </location>
</feature>
<dbReference type="InterPro" id="IPR052016">
    <property type="entry name" value="Bact_Sigma-Reg"/>
</dbReference>
<organism evidence="4 5">
    <name type="scientific">Streptomyces aidingensis</name>
    <dbReference type="NCBI Taxonomy" id="910347"/>
    <lineage>
        <taxon>Bacteria</taxon>
        <taxon>Bacillati</taxon>
        <taxon>Actinomycetota</taxon>
        <taxon>Actinomycetes</taxon>
        <taxon>Kitasatosporales</taxon>
        <taxon>Streptomycetaceae</taxon>
        <taxon>Streptomyces</taxon>
    </lineage>
</organism>
<dbReference type="FunFam" id="3.60.40.10:FF:000058">
    <property type="entry name" value="Stage II sporulation protein E"/>
    <property type="match status" value="1"/>
</dbReference>
<dbReference type="InterPro" id="IPR001932">
    <property type="entry name" value="PPM-type_phosphatase-like_dom"/>
</dbReference>
<keyword evidence="2" id="KW-0472">Membrane</keyword>
<evidence type="ECO:0000256" key="2">
    <source>
        <dbReference type="SAM" id="Phobius"/>
    </source>
</evidence>
<dbReference type="SUPFAM" id="SSF81606">
    <property type="entry name" value="PP2C-like"/>
    <property type="match status" value="1"/>
</dbReference>
<reference evidence="4 5" key="1">
    <citation type="submission" date="2016-10" db="EMBL/GenBank/DDBJ databases">
        <authorList>
            <person name="de Groot N.N."/>
        </authorList>
    </citation>
    <scope>NUCLEOTIDE SEQUENCE [LARGE SCALE GENOMIC DNA]</scope>
    <source>
        <strain evidence="4 5">CGMCC 4.5739</strain>
    </source>
</reference>
<dbReference type="STRING" id="910347.SAMN05421773_12140"/>